<sequence>MEITPKNITELQPNEVFVFGSNLNGNHAGGAAKLALDKFGAINGQAVGLAGQSYAFPTLSKEMNKITLSELEEYADDLFVFVKKNTDLHFLITEVGCGIAGFSYEEIAPLFKKFVNLKNISLPLNFLEVIGIKGYKAFEEGMKCRNKVYSENTLFEEDCEPEPCMSGMHFCPMPLDVLNYYSHRPSDIYARVVAVGKSKKQGDKVTTNKLKIKAKIKFTDLIKAHFEIVKDSIDKAVSGVDIANTSGDGAHANTSGYGAHANTSGYKAHANTSGYKAHANTSGRFAHANTSGYGAHANTSGDGAHANTSGYKAHANTSG</sequence>
<accession>A0ABW5NA31</accession>
<keyword evidence="4" id="KW-1185">Reference proteome</keyword>
<dbReference type="InterPro" id="IPR056083">
    <property type="entry name" value="DUF7666"/>
</dbReference>
<name>A0ABW5NA31_9FLAO</name>
<dbReference type="InterPro" id="IPR043472">
    <property type="entry name" value="Macro_dom-like"/>
</dbReference>
<evidence type="ECO:0000259" key="2">
    <source>
        <dbReference type="Pfam" id="PF24703"/>
    </source>
</evidence>
<gene>
    <name evidence="3" type="ORF">ACFSTE_09520</name>
</gene>
<dbReference type="EMBL" id="JBHULX010000015">
    <property type="protein sequence ID" value="MFD2591069.1"/>
    <property type="molecule type" value="Genomic_DNA"/>
</dbReference>
<dbReference type="Gene3D" id="3.40.220.10">
    <property type="entry name" value="Leucine Aminopeptidase, subunit E, domain 1"/>
    <property type="match status" value="1"/>
</dbReference>
<feature type="region of interest" description="Disordered" evidence="1">
    <location>
        <begin position="299"/>
        <end position="319"/>
    </location>
</feature>
<dbReference type="RefSeq" id="WP_378298113.1">
    <property type="nucleotide sequence ID" value="NZ_JBHULX010000015.1"/>
</dbReference>
<feature type="domain" description="DUF7666" evidence="2">
    <location>
        <begin position="132"/>
        <end position="223"/>
    </location>
</feature>
<dbReference type="Pfam" id="PF24703">
    <property type="entry name" value="DUF7666"/>
    <property type="match status" value="1"/>
</dbReference>
<dbReference type="Proteomes" id="UP001597459">
    <property type="component" value="Unassembled WGS sequence"/>
</dbReference>
<feature type="non-terminal residue" evidence="3">
    <location>
        <position position="319"/>
    </location>
</feature>
<comment type="caution">
    <text evidence="3">The sequence shown here is derived from an EMBL/GenBank/DDBJ whole genome shotgun (WGS) entry which is preliminary data.</text>
</comment>
<proteinExistence type="predicted"/>
<protein>
    <recommendedName>
        <fullName evidence="2">DUF7666 domain-containing protein</fullName>
    </recommendedName>
</protein>
<organism evidence="3 4">
    <name type="scientific">Aquimarina hainanensis</name>
    <dbReference type="NCBI Taxonomy" id="1578017"/>
    <lineage>
        <taxon>Bacteria</taxon>
        <taxon>Pseudomonadati</taxon>
        <taxon>Bacteroidota</taxon>
        <taxon>Flavobacteriia</taxon>
        <taxon>Flavobacteriales</taxon>
        <taxon>Flavobacteriaceae</taxon>
        <taxon>Aquimarina</taxon>
    </lineage>
</organism>
<evidence type="ECO:0000313" key="4">
    <source>
        <dbReference type="Proteomes" id="UP001597459"/>
    </source>
</evidence>
<reference evidence="4" key="1">
    <citation type="journal article" date="2019" name="Int. J. Syst. Evol. Microbiol.">
        <title>The Global Catalogue of Microorganisms (GCM) 10K type strain sequencing project: providing services to taxonomists for standard genome sequencing and annotation.</title>
        <authorList>
            <consortium name="The Broad Institute Genomics Platform"/>
            <consortium name="The Broad Institute Genome Sequencing Center for Infectious Disease"/>
            <person name="Wu L."/>
            <person name="Ma J."/>
        </authorList>
    </citation>
    <scope>NUCLEOTIDE SEQUENCE [LARGE SCALE GENOMIC DNA]</scope>
    <source>
        <strain evidence="4">KCTC 42423</strain>
    </source>
</reference>
<evidence type="ECO:0000313" key="3">
    <source>
        <dbReference type="EMBL" id="MFD2591069.1"/>
    </source>
</evidence>
<evidence type="ECO:0000256" key="1">
    <source>
        <dbReference type="SAM" id="MobiDB-lite"/>
    </source>
</evidence>